<feature type="compositionally biased region" description="Polar residues" evidence="1">
    <location>
        <begin position="202"/>
        <end position="216"/>
    </location>
</feature>
<evidence type="ECO:0000313" key="3">
    <source>
        <dbReference type="Proteomes" id="UP000297245"/>
    </source>
</evidence>
<dbReference type="OrthoDB" id="3070088at2759"/>
<accession>A0A4S8KJG7</accession>
<evidence type="ECO:0000256" key="1">
    <source>
        <dbReference type="SAM" id="MobiDB-lite"/>
    </source>
</evidence>
<gene>
    <name evidence="2" type="ORF">K435DRAFT_880534</name>
</gene>
<name>A0A4S8KJG7_DENBC</name>
<feature type="compositionally biased region" description="Basic and acidic residues" evidence="1">
    <location>
        <begin position="292"/>
        <end position="315"/>
    </location>
</feature>
<reference evidence="2 3" key="1">
    <citation type="journal article" date="2019" name="Nat. Ecol. Evol.">
        <title>Megaphylogeny resolves global patterns of mushroom evolution.</title>
        <authorList>
            <person name="Varga T."/>
            <person name="Krizsan K."/>
            <person name="Foldi C."/>
            <person name="Dima B."/>
            <person name="Sanchez-Garcia M."/>
            <person name="Sanchez-Ramirez S."/>
            <person name="Szollosi G.J."/>
            <person name="Szarkandi J.G."/>
            <person name="Papp V."/>
            <person name="Albert L."/>
            <person name="Andreopoulos W."/>
            <person name="Angelini C."/>
            <person name="Antonin V."/>
            <person name="Barry K.W."/>
            <person name="Bougher N.L."/>
            <person name="Buchanan P."/>
            <person name="Buyck B."/>
            <person name="Bense V."/>
            <person name="Catcheside P."/>
            <person name="Chovatia M."/>
            <person name="Cooper J."/>
            <person name="Damon W."/>
            <person name="Desjardin D."/>
            <person name="Finy P."/>
            <person name="Geml J."/>
            <person name="Haridas S."/>
            <person name="Hughes K."/>
            <person name="Justo A."/>
            <person name="Karasinski D."/>
            <person name="Kautmanova I."/>
            <person name="Kiss B."/>
            <person name="Kocsube S."/>
            <person name="Kotiranta H."/>
            <person name="LaButti K.M."/>
            <person name="Lechner B.E."/>
            <person name="Liimatainen K."/>
            <person name="Lipzen A."/>
            <person name="Lukacs Z."/>
            <person name="Mihaltcheva S."/>
            <person name="Morgado L.N."/>
            <person name="Niskanen T."/>
            <person name="Noordeloos M.E."/>
            <person name="Ohm R.A."/>
            <person name="Ortiz-Santana B."/>
            <person name="Ovrebo C."/>
            <person name="Racz N."/>
            <person name="Riley R."/>
            <person name="Savchenko A."/>
            <person name="Shiryaev A."/>
            <person name="Soop K."/>
            <person name="Spirin V."/>
            <person name="Szebenyi C."/>
            <person name="Tomsovsky M."/>
            <person name="Tulloss R.E."/>
            <person name="Uehling J."/>
            <person name="Grigoriev I.V."/>
            <person name="Vagvolgyi C."/>
            <person name="Papp T."/>
            <person name="Martin F.M."/>
            <person name="Miettinen O."/>
            <person name="Hibbett D.S."/>
            <person name="Nagy L.G."/>
        </authorList>
    </citation>
    <scope>NUCLEOTIDE SEQUENCE [LARGE SCALE GENOMIC DNA]</scope>
    <source>
        <strain evidence="2 3">CBS 962.96</strain>
    </source>
</reference>
<dbReference type="Proteomes" id="UP000297245">
    <property type="component" value="Unassembled WGS sequence"/>
</dbReference>
<sequence length="324" mass="36965">MTLRIDSTYNWKSGKFIWREFADLAWKHQVCLVNWHVQVGVPGTTLKDLKTNIPAKILYEIGGARLKELQRHAEAYDEGKDEEDISIKIDEKALRLIEWDEEEKKLADEDQGEIAVVTGTNGQTLCRVKNSEKWVKAINQKGKGKSKGKRTARSSFSSSSSQSLARSQSRRRSYSQSRAQPRAEARSASHSLTPKPGPLRYQHQTPTRGRSQTRSNLVDYPSSPIQEDRDQDTAKSPVPTTPVPTTPVPQPKYGIPIANRPTRVAETSRDHRRLEDQRKRAEWIADQLNEGSHNRSGEQKSRDRGLNRDDRGKDEHKKKKQRRA</sequence>
<feature type="compositionally biased region" description="Basic residues" evidence="1">
    <location>
        <begin position="142"/>
        <end position="152"/>
    </location>
</feature>
<evidence type="ECO:0000313" key="2">
    <source>
        <dbReference type="EMBL" id="THU75579.1"/>
    </source>
</evidence>
<protein>
    <submittedName>
        <fullName evidence="2">Uncharacterized protein</fullName>
    </submittedName>
</protein>
<dbReference type="AlphaFoldDB" id="A0A4S8KJG7"/>
<feature type="compositionally biased region" description="Basic and acidic residues" evidence="1">
    <location>
        <begin position="266"/>
        <end position="283"/>
    </location>
</feature>
<feature type="compositionally biased region" description="Low complexity" evidence="1">
    <location>
        <begin position="153"/>
        <end position="167"/>
    </location>
</feature>
<proteinExistence type="predicted"/>
<dbReference type="EMBL" id="ML181855">
    <property type="protein sequence ID" value="THU75579.1"/>
    <property type="molecule type" value="Genomic_DNA"/>
</dbReference>
<feature type="region of interest" description="Disordered" evidence="1">
    <location>
        <begin position="138"/>
        <end position="324"/>
    </location>
</feature>
<feature type="compositionally biased region" description="Pro residues" evidence="1">
    <location>
        <begin position="239"/>
        <end position="250"/>
    </location>
</feature>
<keyword evidence="3" id="KW-1185">Reference proteome</keyword>
<organism evidence="2 3">
    <name type="scientific">Dendrothele bispora (strain CBS 962.96)</name>
    <dbReference type="NCBI Taxonomy" id="1314807"/>
    <lineage>
        <taxon>Eukaryota</taxon>
        <taxon>Fungi</taxon>
        <taxon>Dikarya</taxon>
        <taxon>Basidiomycota</taxon>
        <taxon>Agaricomycotina</taxon>
        <taxon>Agaricomycetes</taxon>
        <taxon>Agaricomycetidae</taxon>
        <taxon>Agaricales</taxon>
        <taxon>Agaricales incertae sedis</taxon>
        <taxon>Dendrothele</taxon>
    </lineage>
</organism>